<keyword evidence="2" id="KW-1185">Reference proteome</keyword>
<proteinExistence type="predicted"/>
<reference evidence="1 2" key="1">
    <citation type="submission" date="2024-03" db="EMBL/GenBank/DDBJ databases">
        <title>Novel Streptomyces species of biotechnological and ecological value are a feature of Machair soil.</title>
        <authorList>
            <person name="Prole J.R."/>
            <person name="Goodfellow M."/>
            <person name="Allenby N."/>
            <person name="Ward A.C."/>
        </authorList>
    </citation>
    <scope>NUCLEOTIDE SEQUENCE [LARGE SCALE GENOMIC DNA]</scope>
    <source>
        <strain evidence="1 2">MS1.AVA.1</strain>
    </source>
</reference>
<accession>A0ABU8UUW0</accession>
<evidence type="ECO:0000313" key="2">
    <source>
        <dbReference type="Proteomes" id="UP001376459"/>
    </source>
</evidence>
<name>A0ABU8UUW0_9ACTN</name>
<dbReference type="EMBL" id="JBBKAK010000001">
    <property type="protein sequence ID" value="MEJ8672688.1"/>
    <property type="molecule type" value="Genomic_DNA"/>
</dbReference>
<gene>
    <name evidence="1" type="ORF">WKI71_43205</name>
</gene>
<organism evidence="1 2">
    <name type="scientific">Streptomyces machairae</name>
    <dbReference type="NCBI Taxonomy" id="3134109"/>
    <lineage>
        <taxon>Bacteria</taxon>
        <taxon>Bacillati</taxon>
        <taxon>Actinomycetota</taxon>
        <taxon>Actinomycetes</taxon>
        <taxon>Kitasatosporales</taxon>
        <taxon>Streptomycetaceae</taxon>
        <taxon>Streptomyces</taxon>
    </lineage>
</organism>
<comment type="caution">
    <text evidence="1">The sequence shown here is derived from an EMBL/GenBank/DDBJ whole genome shotgun (WGS) entry which is preliminary data.</text>
</comment>
<sequence>MHNLRGSLGPIGEGRAVDLVPTDHFGQNCREGVAIERSDQLDLCLELVGADTRMELQDEPQPLL</sequence>
<evidence type="ECO:0000313" key="1">
    <source>
        <dbReference type="EMBL" id="MEJ8672688.1"/>
    </source>
</evidence>
<protein>
    <submittedName>
        <fullName evidence="1">Uncharacterized protein</fullName>
    </submittedName>
</protein>
<dbReference type="Proteomes" id="UP001376459">
    <property type="component" value="Unassembled WGS sequence"/>
</dbReference>